<evidence type="ECO:0000313" key="4">
    <source>
        <dbReference type="EMBL" id="WNM26507.1"/>
    </source>
</evidence>
<dbReference type="PANTHER" id="PTHR43333">
    <property type="entry name" value="2-HACID_DH_C DOMAIN-CONTAINING PROTEIN"/>
    <property type="match status" value="1"/>
</dbReference>
<feature type="domain" description="D-isomer specific 2-hydroxyacid dehydrogenase NAD-binding" evidence="3">
    <location>
        <begin position="105"/>
        <end position="278"/>
    </location>
</feature>
<dbReference type="Gene3D" id="3.40.50.720">
    <property type="entry name" value="NAD(P)-binding Rossmann-like Domain"/>
    <property type="match status" value="2"/>
</dbReference>
<dbReference type="SUPFAM" id="SSF52283">
    <property type="entry name" value="Formate/glycerate dehydrogenase catalytic domain-like"/>
    <property type="match status" value="1"/>
</dbReference>
<evidence type="ECO:0000256" key="1">
    <source>
        <dbReference type="ARBA" id="ARBA00023002"/>
    </source>
</evidence>
<dbReference type="RefSeq" id="WP_313542326.1">
    <property type="nucleotide sequence ID" value="NZ_CP134880.1"/>
</dbReference>
<dbReference type="EMBL" id="CP134880">
    <property type="protein sequence ID" value="WNM26507.1"/>
    <property type="molecule type" value="Genomic_DNA"/>
</dbReference>
<dbReference type="PANTHER" id="PTHR43333:SF1">
    <property type="entry name" value="D-ISOMER SPECIFIC 2-HYDROXYACID DEHYDROGENASE NAD-BINDING DOMAIN-CONTAINING PROTEIN"/>
    <property type="match status" value="1"/>
</dbReference>
<sequence length="316" mass="33709">MITVAVPDQQVADALGDLGDDVRLVLWNPKETDAPDDERDRIGLVCLPHLHGGRHIYGRIGTCPNVKVIQIPSAGYEHVAAIVPDGVVLANARGVHDTRVAEMTLALALASRRRLPQYLDAQRRGVWEQDPWTPPLADSRALVVGYGSIGEAIGARLRACEVHVEGVARSARVAPDGTTVHAVADLATVLPGFDVVVIVTPHDESTDRLVDAGFLAAMPDGALLINVGRGKVVDTDALLAELIAGRLHAALDVTDPEPLPQGHPLWSAPNCLITPHVAGFEVLTNRRYTDLVRRQVVALREGAEAPNAVMVGSAPR</sequence>
<evidence type="ECO:0000256" key="2">
    <source>
        <dbReference type="ARBA" id="ARBA00023027"/>
    </source>
</evidence>
<protein>
    <submittedName>
        <fullName evidence="4">2-hydroxyacid dehydrogenase</fullName>
    </submittedName>
</protein>
<gene>
    <name evidence="4" type="ORF">RN607_09880</name>
</gene>
<dbReference type="Pfam" id="PF02826">
    <property type="entry name" value="2-Hacid_dh_C"/>
    <property type="match status" value="1"/>
</dbReference>
<dbReference type="PROSITE" id="PS00671">
    <property type="entry name" value="D_2_HYDROXYACID_DH_3"/>
    <property type="match status" value="1"/>
</dbReference>
<accession>A0AA96FBR3</accession>
<organism evidence="4">
    <name type="scientific">Demequina capsici</name>
    <dbReference type="NCBI Taxonomy" id="3075620"/>
    <lineage>
        <taxon>Bacteria</taxon>
        <taxon>Bacillati</taxon>
        <taxon>Actinomycetota</taxon>
        <taxon>Actinomycetes</taxon>
        <taxon>Micrococcales</taxon>
        <taxon>Demequinaceae</taxon>
        <taxon>Demequina</taxon>
    </lineage>
</organism>
<dbReference type="SUPFAM" id="SSF51735">
    <property type="entry name" value="NAD(P)-binding Rossmann-fold domains"/>
    <property type="match status" value="1"/>
</dbReference>
<keyword evidence="2" id="KW-0520">NAD</keyword>
<dbReference type="GO" id="GO:0051287">
    <property type="term" value="F:NAD binding"/>
    <property type="evidence" value="ECO:0007669"/>
    <property type="project" value="InterPro"/>
</dbReference>
<dbReference type="InterPro" id="IPR029753">
    <property type="entry name" value="D-isomer_DH_CS"/>
</dbReference>
<dbReference type="InterPro" id="IPR036291">
    <property type="entry name" value="NAD(P)-bd_dom_sf"/>
</dbReference>
<dbReference type="CDD" id="cd12166">
    <property type="entry name" value="2-Hacid_dh_7"/>
    <property type="match status" value="1"/>
</dbReference>
<reference evidence="4" key="1">
    <citation type="submission" date="2023-09" db="EMBL/GenBank/DDBJ databases">
        <title>Demequina sp. a novel bacteria isolated from Capsicum annuum.</title>
        <authorList>
            <person name="Humaira Z."/>
            <person name="Lee J."/>
            <person name="Cho D."/>
        </authorList>
    </citation>
    <scope>NUCLEOTIDE SEQUENCE</scope>
    <source>
        <strain evidence="4">PMTSA13</strain>
    </source>
</reference>
<keyword evidence="1" id="KW-0560">Oxidoreductase</keyword>
<name>A0AA96FBR3_9MICO</name>
<evidence type="ECO:0000259" key="3">
    <source>
        <dbReference type="Pfam" id="PF02826"/>
    </source>
</evidence>
<proteinExistence type="predicted"/>
<dbReference type="Proteomes" id="UP001303408">
    <property type="component" value="Chromosome"/>
</dbReference>
<dbReference type="InterPro" id="IPR006140">
    <property type="entry name" value="D-isomer_DH_NAD-bd"/>
</dbReference>
<dbReference type="KEGG" id="dcp:RN607_09880"/>
<dbReference type="AlphaFoldDB" id="A0AA96FBR3"/>
<dbReference type="GO" id="GO:0016616">
    <property type="term" value="F:oxidoreductase activity, acting on the CH-OH group of donors, NAD or NADP as acceptor"/>
    <property type="evidence" value="ECO:0007669"/>
    <property type="project" value="UniProtKB-ARBA"/>
</dbReference>